<comment type="caution">
    <text evidence="10">The sequence shown here is derived from an EMBL/GenBank/DDBJ whole genome shotgun (WGS) entry which is preliminary data.</text>
</comment>
<feature type="binding site" evidence="8">
    <location>
        <begin position="290"/>
        <end position="291"/>
    </location>
    <ligand>
        <name>ATP</name>
        <dbReference type="ChEBI" id="CHEBI:30616"/>
    </ligand>
</feature>
<proteinExistence type="inferred from homology"/>
<evidence type="ECO:0000256" key="8">
    <source>
        <dbReference type="HAMAP-Rule" id="MF_00253"/>
    </source>
</evidence>
<comment type="similarity">
    <text evidence="1 8">Belongs to the class-II aminoacyl-tRNA synthetase family.</text>
</comment>
<dbReference type="NCBIfam" id="TIGR00389">
    <property type="entry name" value="glyS_dimeric"/>
    <property type="match status" value="1"/>
</dbReference>
<reference evidence="10" key="2">
    <citation type="submission" date="2021-04" db="EMBL/GenBank/DDBJ databases">
        <authorList>
            <person name="Gilroy R."/>
        </authorList>
    </citation>
    <scope>NUCLEOTIDE SEQUENCE</scope>
    <source>
        <strain evidence="10">A5-1222</strain>
    </source>
</reference>
<dbReference type="GO" id="GO:0004820">
    <property type="term" value="F:glycine-tRNA ligase activity"/>
    <property type="evidence" value="ECO:0007669"/>
    <property type="project" value="UniProtKB-UniRule"/>
</dbReference>
<dbReference type="InterPro" id="IPR006195">
    <property type="entry name" value="aa-tRNA-synth_II"/>
</dbReference>
<dbReference type="InterPro" id="IPR036621">
    <property type="entry name" value="Anticodon-bd_dom_sf"/>
</dbReference>
<evidence type="ECO:0000256" key="3">
    <source>
        <dbReference type="ARBA" id="ARBA00022598"/>
    </source>
</evidence>
<comment type="catalytic activity">
    <reaction evidence="8">
        <text>tRNA(Gly) + glycine + ATP = glycyl-tRNA(Gly) + AMP + diphosphate</text>
        <dbReference type="Rhea" id="RHEA:16013"/>
        <dbReference type="Rhea" id="RHEA-COMP:9664"/>
        <dbReference type="Rhea" id="RHEA-COMP:9683"/>
        <dbReference type="ChEBI" id="CHEBI:30616"/>
        <dbReference type="ChEBI" id="CHEBI:33019"/>
        <dbReference type="ChEBI" id="CHEBI:57305"/>
        <dbReference type="ChEBI" id="CHEBI:78442"/>
        <dbReference type="ChEBI" id="CHEBI:78522"/>
        <dbReference type="ChEBI" id="CHEBI:456215"/>
        <dbReference type="EC" id="6.1.1.14"/>
    </reaction>
</comment>
<dbReference type="Gene3D" id="3.40.50.800">
    <property type="entry name" value="Anticodon-binding domain"/>
    <property type="match status" value="1"/>
</dbReference>
<dbReference type="PROSITE" id="PS50862">
    <property type="entry name" value="AA_TRNA_LIGASE_II"/>
    <property type="match status" value="1"/>
</dbReference>
<accession>A0A9E2KVZ5</accession>
<feature type="binding site" evidence="8">
    <location>
        <begin position="334"/>
        <end position="337"/>
    </location>
    <ligand>
        <name>ATP</name>
        <dbReference type="ChEBI" id="CHEBI:30616"/>
    </ligand>
</feature>
<comment type="subcellular location">
    <subcellularLocation>
        <location evidence="8">Cytoplasm</location>
    </subcellularLocation>
</comment>
<gene>
    <name evidence="8" type="primary">glyQS</name>
    <name evidence="10" type="ORF">H9897_02775</name>
</gene>
<dbReference type="Gene3D" id="3.30.930.10">
    <property type="entry name" value="Bira Bifunctional Protein, Domain 2"/>
    <property type="match status" value="1"/>
</dbReference>
<keyword evidence="3 8" id="KW-0436">Ligase</keyword>
<dbReference type="NCBIfam" id="NF003211">
    <property type="entry name" value="PRK04173.1"/>
    <property type="match status" value="1"/>
</dbReference>
<protein>
    <recommendedName>
        <fullName evidence="8">Glycine--tRNA ligase</fullName>
        <ecNumber evidence="8">6.1.1.14</ecNumber>
    </recommendedName>
    <alternativeName>
        <fullName evidence="8">Glycyl-tRNA synthetase</fullName>
        <shortName evidence="8">GlyRS</shortName>
    </alternativeName>
</protein>
<feature type="binding site" evidence="8">
    <location>
        <begin position="330"/>
        <end position="334"/>
    </location>
    <ligand>
        <name>substrate</name>
    </ligand>
</feature>
<dbReference type="InterPro" id="IPR045864">
    <property type="entry name" value="aa-tRNA-synth_II/BPL/LPL"/>
</dbReference>
<evidence type="ECO:0000313" key="11">
    <source>
        <dbReference type="Proteomes" id="UP000824247"/>
    </source>
</evidence>
<evidence type="ECO:0000259" key="9">
    <source>
        <dbReference type="PROSITE" id="PS50862"/>
    </source>
</evidence>
<dbReference type="SUPFAM" id="SSF52954">
    <property type="entry name" value="Class II aaRS ABD-related"/>
    <property type="match status" value="1"/>
</dbReference>
<dbReference type="SUPFAM" id="SSF55681">
    <property type="entry name" value="Class II aaRS and biotin synthetases"/>
    <property type="match status" value="1"/>
</dbReference>
<dbReference type="InterPro" id="IPR004154">
    <property type="entry name" value="Anticodon-bd"/>
</dbReference>
<feature type="binding site" evidence="8">
    <location>
        <begin position="220"/>
        <end position="224"/>
    </location>
    <ligand>
        <name>substrate</name>
    </ligand>
</feature>
<dbReference type="PRINTS" id="PR01043">
    <property type="entry name" value="TRNASYNTHGLY"/>
</dbReference>
<feature type="binding site" evidence="8">
    <location>
        <position position="173"/>
    </location>
    <ligand>
        <name>substrate</name>
    </ligand>
</feature>
<dbReference type="GO" id="GO:0005524">
    <property type="term" value="F:ATP binding"/>
    <property type="evidence" value="ECO:0007669"/>
    <property type="project" value="UniProtKB-UniRule"/>
</dbReference>
<keyword evidence="5 8" id="KW-0067">ATP-binding</keyword>
<dbReference type="Proteomes" id="UP000824247">
    <property type="component" value="Unassembled WGS sequence"/>
</dbReference>
<dbReference type="PANTHER" id="PTHR10745:SF8">
    <property type="entry name" value="DNA POLYMERASE SUBUNIT GAMMA-2, MITOCHONDRIAL"/>
    <property type="match status" value="1"/>
</dbReference>
<dbReference type="AlphaFoldDB" id="A0A9E2KVZ5"/>
<reference evidence="10" key="1">
    <citation type="journal article" date="2021" name="PeerJ">
        <title>Extensive microbial diversity within the chicken gut microbiome revealed by metagenomics and culture.</title>
        <authorList>
            <person name="Gilroy R."/>
            <person name="Ravi A."/>
            <person name="Getino M."/>
            <person name="Pursley I."/>
            <person name="Horton D.L."/>
            <person name="Alikhan N.F."/>
            <person name="Baker D."/>
            <person name="Gharbi K."/>
            <person name="Hall N."/>
            <person name="Watson M."/>
            <person name="Adriaenssens E.M."/>
            <person name="Foster-Nyarko E."/>
            <person name="Jarju S."/>
            <person name="Secka A."/>
            <person name="Antonio M."/>
            <person name="Oren A."/>
            <person name="Chaudhuri R.R."/>
            <person name="La Ragione R."/>
            <person name="Hildebrand F."/>
            <person name="Pallen M.J."/>
        </authorList>
    </citation>
    <scope>NUCLEOTIDE SEQUENCE</scope>
    <source>
        <strain evidence="10">A5-1222</strain>
    </source>
</reference>
<dbReference type="InterPro" id="IPR027031">
    <property type="entry name" value="Gly-tRNA_synthase/POLG2"/>
</dbReference>
<dbReference type="InterPro" id="IPR002314">
    <property type="entry name" value="aa-tRNA-synt_IIb"/>
</dbReference>
<feature type="binding site" evidence="8">
    <location>
        <begin position="205"/>
        <end position="207"/>
    </location>
    <ligand>
        <name>ATP</name>
        <dbReference type="ChEBI" id="CHEBI:30616"/>
    </ligand>
</feature>
<dbReference type="EC" id="6.1.1.14" evidence="8"/>
<dbReference type="GO" id="GO:0006426">
    <property type="term" value="P:glycyl-tRNA aminoacylation"/>
    <property type="evidence" value="ECO:0007669"/>
    <property type="project" value="UniProtKB-UniRule"/>
</dbReference>
<dbReference type="GO" id="GO:0005737">
    <property type="term" value="C:cytoplasm"/>
    <property type="evidence" value="ECO:0007669"/>
    <property type="project" value="UniProtKB-SubCell"/>
</dbReference>
<evidence type="ECO:0000313" key="10">
    <source>
        <dbReference type="EMBL" id="MBU3831054.1"/>
    </source>
</evidence>
<evidence type="ECO:0000256" key="2">
    <source>
        <dbReference type="ARBA" id="ARBA00022490"/>
    </source>
</evidence>
<dbReference type="HAMAP" id="MF_00253_B">
    <property type="entry name" value="Gly_tRNA_synth_B"/>
    <property type="match status" value="1"/>
</dbReference>
<sequence length="463" mass="54292">MNKKITQDTIVNHLKTWGFVFQNSEIYNGLANAWDYGPLGVNLKNNIKKLWWDHFVQDTENVYGFDSGILMNQNVWKASGHLANFSDPLIDCKNCQSRFRADKLIESANINEDIVISESTPNDVVQNILNKHNIKCPVCNEQKWTDIRKFNLMFKTYQGVIEDESSVIYLRPETAQGIFVNFKNVQRTMRAKLPFGIGQIGKSFRNEITPGNFIFRTREFEQMELEMFCHENDAMQIFEQYLEKVEIFLIEKCGINYNNFKLKEHDKEELSHYSKRTVDIIYDFPHGYSELWGIAHRGKYDLTVHMEHSKKDLTYLDEKNNEKIIPEIIEPSVGVERLLYAICCDSYHEEIVNDETRVVLKFPYDIAPYKLCILPLTNKQKEFAKLIYKEILKHNISATYDSSGSIGKRYRRQDAIGTPFCITVDFDSDKNRTVSVRYRDSMKQEVIKIEEIINYIKNHKDVE</sequence>
<evidence type="ECO:0000256" key="7">
    <source>
        <dbReference type="ARBA" id="ARBA00023146"/>
    </source>
</evidence>
<feature type="binding site" evidence="8">
    <location>
        <begin position="215"/>
        <end position="220"/>
    </location>
    <ligand>
        <name>ATP</name>
        <dbReference type="ChEBI" id="CHEBI:30616"/>
    </ligand>
</feature>
<evidence type="ECO:0000256" key="6">
    <source>
        <dbReference type="ARBA" id="ARBA00022917"/>
    </source>
</evidence>
<dbReference type="CDD" id="cd00774">
    <property type="entry name" value="GlyRS-like_core"/>
    <property type="match status" value="1"/>
</dbReference>
<keyword evidence="7 8" id="KW-0030">Aminoacyl-tRNA synthetase</keyword>
<comment type="function">
    <text evidence="8">Catalyzes the attachment of glycine to tRNA(Gly).</text>
</comment>
<feature type="domain" description="Aminoacyl-transfer RNA synthetases class-II family profile" evidence="9">
    <location>
        <begin position="133"/>
        <end position="363"/>
    </location>
</feature>
<keyword evidence="6 8" id="KW-0648">Protein biosynthesis</keyword>
<organism evidence="10 11">
    <name type="scientific">Candidatus Ureaplasma intestinipullorum</name>
    <dbReference type="NCBI Taxonomy" id="2838770"/>
    <lineage>
        <taxon>Bacteria</taxon>
        <taxon>Bacillati</taxon>
        <taxon>Mycoplasmatota</taxon>
        <taxon>Mycoplasmoidales</taxon>
        <taxon>Mycoplasmoidaceae</taxon>
        <taxon>Ureaplasma</taxon>
    </lineage>
</organism>
<dbReference type="Pfam" id="PF00587">
    <property type="entry name" value="tRNA-synt_2b"/>
    <property type="match status" value="1"/>
</dbReference>
<keyword evidence="2 8" id="KW-0963">Cytoplasm</keyword>
<evidence type="ECO:0000256" key="4">
    <source>
        <dbReference type="ARBA" id="ARBA00022741"/>
    </source>
</evidence>
<dbReference type="InterPro" id="IPR022961">
    <property type="entry name" value="Gly_tRNA_ligase_bac"/>
</dbReference>
<dbReference type="CDD" id="cd00858">
    <property type="entry name" value="GlyRS_anticodon"/>
    <property type="match status" value="1"/>
</dbReference>
<dbReference type="InterPro" id="IPR002315">
    <property type="entry name" value="tRNA-synt_gly"/>
</dbReference>
<feature type="binding site" evidence="8">
    <location>
        <position position="100"/>
    </location>
    <ligand>
        <name>substrate</name>
    </ligand>
</feature>
<dbReference type="PANTHER" id="PTHR10745">
    <property type="entry name" value="GLYCYL-TRNA SYNTHETASE/DNA POLYMERASE SUBUNIT GAMMA-2"/>
    <property type="match status" value="1"/>
</dbReference>
<dbReference type="Pfam" id="PF03129">
    <property type="entry name" value="HGTP_anticodon"/>
    <property type="match status" value="1"/>
</dbReference>
<dbReference type="EMBL" id="JAHLFM010000043">
    <property type="protein sequence ID" value="MBU3831054.1"/>
    <property type="molecule type" value="Genomic_DNA"/>
</dbReference>
<comment type="subunit">
    <text evidence="8">Homodimer.</text>
</comment>
<evidence type="ECO:0000256" key="5">
    <source>
        <dbReference type="ARBA" id="ARBA00022840"/>
    </source>
</evidence>
<keyword evidence="4 8" id="KW-0547">Nucleotide-binding</keyword>
<name>A0A9E2KVZ5_9BACT</name>
<evidence type="ECO:0000256" key="1">
    <source>
        <dbReference type="ARBA" id="ARBA00008226"/>
    </source>
</evidence>
<dbReference type="InterPro" id="IPR033731">
    <property type="entry name" value="GlyRS-like_core"/>
</dbReference>